<protein>
    <recommendedName>
        <fullName evidence="2">2TM domain-containing protein</fullName>
    </recommendedName>
</protein>
<organism evidence="3 4">
    <name type="scientific">Chryseobacterium taihuense</name>
    <dbReference type="NCBI Taxonomy" id="1141221"/>
    <lineage>
        <taxon>Bacteria</taxon>
        <taxon>Pseudomonadati</taxon>
        <taxon>Bacteroidota</taxon>
        <taxon>Flavobacteriia</taxon>
        <taxon>Flavobacteriales</taxon>
        <taxon>Weeksellaceae</taxon>
        <taxon>Chryseobacterium group</taxon>
        <taxon>Chryseobacterium</taxon>
    </lineage>
</organism>
<dbReference type="Proteomes" id="UP000290013">
    <property type="component" value="Chromosome"/>
</dbReference>
<reference evidence="3 4" key="1">
    <citation type="submission" date="2019-02" db="EMBL/GenBank/DDBJ databases">
        <authorList>
            <consortium name="Pathogen Informatics"/>
        </authorList>
    </citation>
    <scope>NUCLEOTIDE SEQUENCE [LARGE SCALE GENOMIC DNA]</scope>
    <source>
        <strain evidence="3 4">3012STDY6944375</strain>
    </source>
</reference>
<evidence type="ECO:0000313" key="3">
    <source>
        <dbReference type="EMBL" id="VFB04289.1"/>
    </source>
</evidence>
<feature type="transmembrane region" description="Helical" evidence="1">
    <location>
        <begin position="16"/>
        <end position="36"/>
    </location>
</feature>
<keyword evidence="1" id="KW-0472">Membrane</keyword>
<name>A0A4U8WPE9_9FLAO</name>
<dbReference type="KEGG" id="ctai:NCTC12078_02312"/>
<feature type="domain" description="2TM" evidence="2">
    <location>
        <begin position="7"/>
        <end position="82"/>
    </location>
</feature>
<keyword evidence="1" id="KW-0812">Transmembrane</keyword>
<evidence type="ECO:0000259" key="2">
    <source>
        <dbReference type="Pfam" id="PF13239"/>
    </source>
</evidence>
<dbReference type="EMBL" id="LR215974">
    <property type="protein sequence ID" value="VFB04289.1"/>
    <property type="molecule type" value="Genomic_DNA"/>
</dbReference>
<accession>A0A4U8WPE9</accession>
<dbReference type="RefSeq" id="WP_130914574.1">
    <property type="nucleotide sequence ID" value="NZ_LR215974.1"/>
</dbReference>
<keyword evidence="1" id="KW-1133">Transmembrane helix</keyword>
<feature type="transmembrane region" description="Helical" evidence="1">
    <location>
        <begin position="48"/>
        <end position="68"/>
    </location>
</feature>
<proteinExistence type="predicted"/>
<dbReference type="InterPro" id="IPR025698">
    <property type="entry name" value="2TM_dom"/>
</dbReference>
<evidence type="ECO:0000313" key="4">
    <source>
        <dbReference type="Proteomes" id="UP000290013"/>
    </source>
</evidence>
<evidence type="ECO:0000256" key="1">
    <source>
        <dbReference type="SAM" id="Phobius"/>
    </source>
</evidence>
<sequence length="87" mass="10227">MNHTLVKQRVKDLKSFYTNCIWFGFVAVIILGRNFVKWITTDHAFHGSIILTVWAIILLVKAVKLFILNSEWEQNAIKDEMNNLRNH</sequence>
<dbReference type="Pfam" id="PF13239">
    <property type="entry name" value="2TM"/>
    <property type="match status" value="1"/>
</dbReference>
<dbReference type="AlphaFoldDB" id="A0A4U8WPE9"/>
<gene>
    <name evidence="3" type="ORF">NCTC12078_02312</name>
</gene>